<feature type="transmembrane region" description="Helical" evidence="3">
    <location>
        <begin position="20"/>
        <end position="38"/>
    </location>
</feature>
<keyword evidence="3" id="KW-1133">Transmembrane helix</keyword>
<dbReference type="PANTHER" id="PTHR30469:SF15">
    <property type="entry name" value="HLYD FAMILY OF SECRETION PROTEINS"/>
    <property type="match status" value="1"/>
</dbReference>
<dbReference type="Gene3D" id="2.40.30.170">
    <property type="match status" value="1"/>
</dbReference>
<dbReference type="Pfam" id="PF25967">
    <property type="entry name" value="RND-MFP_C"/>
    <property type="match status" value="1"/>
</dbReference>
<evidence type="ECO:0000259" key="5">
    <source>
        <dbReference type="Pfam" id="PF25954"/>
    </source>
</evidence>
<dbReference type="InterPro" id="IPR058627">
    <property type="entry name" value="MdtA-like_C"/>
</dbReference>
<protein>
    <submittedName>
        <fullName evidence="7">Efflux RND transporter periplasmic adaptor subunit</fullName>
    </submittedName>
</protein>
<dbReference type="SUPFAM" id="SSF111369">
    <property type="entry name" value="HlyD-like secretion proteins"/>
    <property type="match status" value="1"/>
</dbReference>
<evidence type="ECO:0000259" key="4">
    <source>
        <dbReference type="Pfam" id="PF25876"/>
    </source>
</evidence>
<evidence type="ECO:0000313" key="8">
    <source>
        <dbReference type="Proteomes" id="UP001518990"/>
    </source>
</evidence>
<dbReference type="InterPro" id="IPR058624">
    <property type="entry name" value="MdtA-like_HH"/>
</dbReference>
<feature type="domain" description="Multidrug resistance protein MdtA-like C-terminal permuted SH3" evidence="6">
    <location>
        <begin position="310"/>
        <end position="366"/>
    </location>
</feature>
<dbReference type="PANTHER" id="PTHR30469">
    <property type="entry name" value="MULTIDRUG RESISTANCE PROTEIN MDTA"/>
    <property type="match status" value="1"/>
</dbReference>
<gene>
    <name evidence="7" type="ORF">IAI60_14995</name>
</gene>
<feature type="coiled-coil region" evidence="2">
    <location>
        <begin position="129"/>
        <end position="201"/>
    </location>
</feature>
<sequence>MLDSPAPHFTSSTEAPARRAWIWAVAALAVLAAGLAAWQFMLPRAPAQTAAPAKAEPPPALSVAVVPVTSRSLARAVSGDGSVVAWQELLLGAEVGGLRVAEVAVEEGDHVTAGQVLVRLEDAVPAAQLAQAEAGLAEAEAALTIARADLNRAVELSRTQNTPRQVLEQRQSATRQAEARIASARAARDEAQARLGQAQLRAPFDGIVLKRGVLPGAVTAVGQEMVRLLRDGRLELDARVPELDLATIAPGQAARVIHGVREITGEVRAIAPGVTPETRLGIVHIALPPDSGLRPGMFARAEIHAEASSAIVIPQEAVVFRDGAAAAFVLEGEHVRLRRLTAGARQEGVVEVLDGLKEGERVVHRGAGFLADGDRVRLATALED</sequence>
<comment type="similarity">
    <text evidence="1">Belongs to the membrane fusion protein (MFP) (TC 8.A.1) family.</text>
</comment>
<feature type="domain" description="CusB-like beta-barrel" evidence="5">
    <location>
        <begin position="236"/>
        <end position="306"/>
    </location>
</feature>
<evidence type="ECO:0000256" key="1">
    <source>
        <dbReference type="ARBA" id="ARBA00009477"/>
    </source>
</evidence>
<feature type="domain" description="Multidrug resistance protein MdtA-like alpha-helical hairpin" evidence="4">
    <location>
        <begin position="128"/>
        <end position="196"/>
    </location>
</feature>
<reference evidence="7 8" key="1">
    <citation type="submission" date="2020-09" db="EMBL/GenBank/DDBJ databases">
        <title>Roseomonas.</title>
        <authorList>
            <person name="Zhu W."/>
        </authorList>
    </citation>
    <scope>NUCLEOTIDE SEQUENCE [LARGE SCALE GENOMIC DNA]</scope>
    <source>
        <strain evidence="7 8">1311</strain>
    </source>
</reference>
<keyword evidence="8" id="KW-1185">Reference proteome</keyword>
<dbReference type="NCBIfam" id="TIGR01730">
    <property type="entry name" value="RND_mfp"/>
    <property type="match status" value="1"/>
</dbReference>
<dbReference type="Pfam" id="PF25876">
    <property type="entry name" value="HH_MFP_RND"/>
    <property type="match status" value="1"/>
</dbReference>
<dbReference type="EMBL" id="JACTNF010000015">
    <property type="protein sequence ID" value="MBO1075923.1"/>
    <property type="molecule type" value="Genomic_DNA"/>
</dbReference>
<comment type="caution">
    <text evidence="7">The sequence shown here is derived from an EMBL/GenBank/DDBJ whole genome shotgun (WGS) entry which is preliminary data.</text>
</comment>
<evidence type="ECO:0000256" key="2">
    <source>
        <dbReference type="SAM" id="Coils"/>
    </source>
</evidence>
<dbReference type="InterPro" id="IPR006311">
    <property type="entry name" value="TAT_signal"/>
</dbReference>
<dbReference type="Gene3D" id="2.40.50.100">
    <property type="match status" value="1"/>
</dbReference>
<dbReference type="RefSeq" id="WP_207448435.1">
    <property type="nucleotide sequence ID" value="NZ_CP061095.1"/>
</dbReference>
<evidence type="ECO:0000313" key="7">
    <source>
        <dbReference type="EMBL" id="MBO1075923.1"/>
    </source>
</evidence>
<dbReference type="InterPro" id="IPR006143">
    <property type="entry name" value="RND_pump_MFP"/>
</dbReference>
<evidence type="ECO:0000256" key="3">
    <source>
        <dbReference type="SAM" id="Phobius"/>
    </source>
</evidence>
<proteinExistence type="inferred from homology"/>
<accession>A0ABS3KEP9</accession>
<evidence type="ECO:0000259" key="6">
    <source>
        <dbReference type="Pfam" id="PF25967"/>
    </source>
</evidence>
<dbReference type="Gene3D" id="2.40.420.20">
    <property type="match status" value="1"/>
</dbReference>
<dbReference type="PROSITE" id="PS51318">
    <property type="entry name" value="TAT"/>
    <property type="match status" value="1"/>
</dbReference>
<dbReference type="InterPro" id="IPR058792">
    <property type="entry name" value="Beta-barrel_RND_2"/>
</dbReference>
<dbReference type="Pfam" id="PF25954">
    <property type="entry name" value="Beta-barrel_RND_2"/>
    <property type="match status" value="1"/>
</dbReference>
<name>A0ABS3KEP9_9PROT</name>
<keyword evidence="3" id="KW-0812">Transmembrane</keyword>
<dbReference type="Gene3D" id="1.10.287.470">
    <property type="entry name" value="Helix hairpin bin"/>
    <property type="match status" value="1"/>
</dbReference>
<dbReference type="Proteomes" id="UP001518990">
    <property type="component" value="Unassembled WGS sequence"/>
</dbReference>
<keyword evidence="2" id="KW-0175">Coiled coil</keyword>
<keyword evidence="3" id="KW-0472">Membrane</keyword>
<organism evidence="7 8">
    <name type="scientific">Roseomonas marmotae</name>
    <dbReference type="NCBI Taxonomy" id="2768161"/>
    <lineage>
        <taxon>Bacteria</taxon>
        <taxon>Pseudomonadati</taxon>
        <taxon>Pseudomonadota</taxon>
        <taxon>Alphaproteobacteria</taxon>
        <taxon>Acetobacterales</taxon>
        <taxon>Roseomonadaceae</taxon>
        <taxon>Roseomonas</taxon>
    </lineage>
</organism>